<name>A0A1L7X626_9HELO</name>
<proteinExistence type="predicted"/>
<accession>A0A1L7X626</accession>
<evidence type="ECO:0000256" key="1">
    <source>
        <dbReference type="SAM" id="MobiDB-lite"/>
    </source>
</evidence>
<reference evidence="2 3" key="1">
    <citation type="submission" date="2016-03" db="EMBL/GenBank/DDBJ databases">
        <authorList>
            <person name="Ploux O."/>
        </authorList>
    </citation>
    <scope>NUCLEOTIDE SEQUENCE [LARGE SCALE GENOMIC DNA]</scope>
    <source>
        <strain evidence="2 3">UAMH 11012</strain>
    </source>
</reference>
<evidence type="ECO:0000313" key="3">
    <source>
        <dbReference type="Proteomes" id="UP000184330"/>
    </source>
</evidence>
<gene>
    <name evidence="2" type="ORF">PAC_10376</name>
</gene>
<feature type="compositionally biased region" description="Basic and acidic residues" evidence="1">
    <location>
        <begin position="53"/>
        <end position="74"/>
    </location>
</feature>
<protein>
    <submittedName>
        <fullName evidence="2">Uncharacterized protein</fullName>
    </submittedName>
</protein>
<keyword evidence="3" id="KW-1185">Reference proteome</keyword>
<feature type="compositionally biased region" description="Basic residues" evidence="1">
    <location>
        <begin position="75"/>
        <end position="88"/>
    </location>
</feature>
<dbReference type="AlphaFoldDB" id="A0A1L7X626"/>
<dbReference type="Proteomes" id="UP000184330">
    <property type="component" value="Unassembled WGS sequence"/>
</dbReference>
<feature type="region of interest" description="Disordered" evidence="1">
    <location>
        <begin position="46"/>
        <end position="106"/>
    </location>
</feature>
<dbReference type="EMBL" id="FJOG01000016">
    <property type="protein sequence ID" value="CZR60480.1"/>
    <property type="molecule type" value="Genomic_DNA"/>
</dbReference>
<organism evidence="2 3">
    <name type="scientific">Phialocephala subalpina</name>
    <dbReference type="NCBI Taxonomy" id="576137"/>
    <lineage>
        <taxon>Eukaryota</taxon>
        <taxon>Fungi</taxon>
        <taxon>Dikarya</taxon>
        <taxon>Ascomycota</taxon>
        <taxon>Pezizomycotina</taxon>
        <taxon>Leotiomycetes</taxon>
        <taxon>Helotiales</taxon>
        <taxon>Mollisiaceae</taxon>
        <taxon>Phialocephala</taxon>
        <taxon>Phialocephala fortinii species complex</taxon>
    </lineage>
</organism>
<evidence type="ECO:0000313" key="2">
    <source>
        <dbReference type="EMBL" id="CZR60480.1"/>
    </source>
</evidence>
<sequence length="128" mass="14830">MKGLNDMLHCEREIKCCPIANSIYRQLHPPLTSSTADVNTVTILHHHPPKPTCRHECTKDETTQEESRRSESRRRAITRAQEKRRLKKSRGDPYPEKIQIQKRANVEKKRVKKRECVLVSASSPEGAY</sequence>